<evidence type="ECO:0000313" key="2">
    <source>
        <dbReference type="EMBL" id="OBZ67043.1"/>
    </source>
</evidence>
<keyword evidence="3" id="KW-1185">Reference proteome</keyword>
<proteinExistence type="predicted"/>
<reference evidence="2 3" key="1">
    <citation type="submission" date="2016-03" db="EMBL/GenBank/DDBJ databases">
        <title>Whole genome sequencing of Grifola frondosa 9006-11.</title>
        <authorList>
            <person name="Min B."/>
            <person name="Park H."/>
            <person name="Kim J.-G."/>
            <person name="Cho H."/>
            <person name="Oh Y.-L."/>
            <person name="Kong W.-S."/>
            <person name="Choi I.-G."/>
        </authorList>
    </citation>
    <scope>NUCLEOTIDE SEQUENCE [LARGE SCALE GENOMIC DNA]</scope>
    <source>
        <strain evidence="2 3">9006-11</strain>
    </source>
</reference>
<dbReference type="EMBL" id="LUGG01000025">
    <property type="protein sequence ID" value="OBZ67043.1"/>
    <property type="molecule type" value="Genomic_DNA"/>
</dbReference>
<dbReference type="OrthoDB" id="6359816at2759"/>
<comment type="caution">
    <text evidence="2">The sequence shown here is derived from an EMBL/GenBank/DDBJ whole genome shotgun (WGS) entry which is preliminary data.</text>
</comment>
<gene>
    <name evidence="2" type="ORF">A0H81_12861</name>
</gene>
<evidence type="ECO:0008006" key="4">
    <source>
        <dbReference type="Google" id="ProtNLM"/>
    </source>
</evidence>
<name>A0A1C7LQR7_GRIFR</name>
<feature type="compositionally biased region" description="Acidic residues" evidence="1">
    <location>
        <begin position="50"/>
        <end position="70"/>
    </location>
</feature>
<evidence type="ECO:0000256" key="1">
    <source>
        <dbReference type="SAM" id="MobiDB-lite"/>
    </source>
</evidence>
<organism evidence="2 3">
    <name type="scientific">Grifola frondosa</name>
    <name type="common">Maitake</name>
    <name type="synonym">Polyporus frondosus</name>
    <dbReference type="NCBI Taxonomy" id="5627"/>
    <lineage>
        <taxon>Eukaryota</taxon>
        <taxon>Fungi</taxon>
        <taxon>Dikarya</taxon>
        <taxon>Basidiomycota</taxon>
        <taxon>Agaricomycotina</taxon>
        <taxon>Agaricomycetes</taxon>
        <taxon>Polyporales</taxon>
        <taxon>Grifolaceae</taxon>
        <taxon>Grifola</taxon>
    </lineage>
</organism>
<feature type="region of interest" description="Disordered" evidence="1">
    <location>
        <begin position="37"/>
        <end position="70"/>
    </location>
</feature>
<sequence>MEAVVVIDKPQPVLAISSVLKNHVYFANLLSKNFSEGTTGGPSNLPDHAEEGEYDYESDSDLDDSEEDAGVDETITSSGYLSEDSSNATPTLYFQTGCQEMLIRNVAFRTLRAFVFYLYTNKINFMPLTSEGDEARRVELHRRDADPYAIPSCSPKSMYRFADLCGHTTLQACAFDAIRRLDSHRRISSKNHFQGLLLCRHIKN</sequence>
<evidence type="ECO:0000313" key="3">
    <source>
        <dbReference type="Proteomes" id="UP000092993"/>
    </source>
</evidence>
<dbReference type="AlphaFoldDB" id="A0A1C7LQR7"/>
<dbReference type="STRING" id="5627.A0A1C7LQR7"/>
<dbReference type="Proteomes" id="UP000092993">
    <property type="component" value="Unassembled WGS sequence"/>
</dbReference>
<accession>A0A1C7LQR7</accession>
<protein>
    <recommendedName>
        <fullName evidence="4">BTB domain-containing protein</fullName>
    </recommendedName>
</protein>